<dbReference type="GO" id="GO:0016197">
    <property type="term" value="P:endosomal transport"/>
    <property type="evidence" value="ECO:0007669"/>
    <property type="project" value="TreeGrafter"/>
</dbReference>
<protein>
    <recommendedName>
        <fullName evidence="1">Methyltransferase FkbM domain-containing protein</fullName>
    </recommendedName>
</protein>
<dbReference type="InterPro" id="IPR053202">
    <property type="entry name" value="EGF_Rcpt_Signaling_Reg"/>
</dbReference>
<dbReference type="Proteomes" id="UP000178570">
    <property type="component" value="Unassembled WGS sequence"/>
</dbReference>
<organism evidence="2 3">
    <name type="scientific">Candidatus Brennerbacteria bacterium RIFOXYD1_FULL_41_16</name>
    <dbReference type="NCBI Taxonomy" id="1797529"/>
    <lineage>
        <taxon>Bacteria</taxon>
        <taxon>Candidatus Brenneribacteriota</taxon>
    </lineage>
</organism>
<dbReference type="Pfam" id="PF05050">
    <property type="entry name" value="Methyltransf_21"/>
    <property type="match status" value="1"/>
</dbReference>
<dbReference type="PANTHER" id="PTHR34009">
    <property type="entry name" value="PROTEIN STAR"/>
    <property type="match status" value="1"/>
</dbReference>
<dbReference type="EMBL" id="MHHY01000007">
    <property type="protein sequence ID" value="OGY40541.1"/>
    <property type="molecule type" value="Genomic_DNA"/>
</dbReference>
<evidence type="ECO:0000259" key="1">
    <source>
        <dbReference type="Pfam" id="PF05050"/>
    </source>
</evidence>
<dbReference type="NCBIfam" id="TIGR01444">
    <property type="entry name" value="fkbM_fam"/>
    <property type="match status" value="1"/>
</dbReference>
<dbReference type="AlphaFoldDB" id="A0A1G1XKQ9"/>
<comment type="caution">
    <text evidence="2">The sequence shown here is derived from an EMBL/GenBank/DDBJ whole genome shotgun (WGS) entry which is preliminary data.</text>
</comment>
<dbReference type="InterPro" id="IPR029063">
    <property type="entry name" value="SAM-dependent_MTases_sf"/>
</dbReference>
<reference evidence="2 3" key="1">
    <citation type="journal article" date="2016" name="Nat. Commun.">
        <title>Thousands of microbial genomes shed light on interconnected biogeochemical processes in an aquifer system.</title>
        <authorList>
            <person name="Anantharaman K."/>
            <person name="Brown C.T."/>
            <person name="Hug L.A."/>
            <person name="Sharon I."/>
            <person name="Castelle C.J."/>
            <person name="Probst A.J."/>
            <person name="Thomas B.C."/>
            <person name="Singh A."/>
            <person name="Wilkins M.J."/>
            <person name="Karaoz U."/>
            <person name="Brodie E.L."/>
            <person name="Williams K.H."/>
            <person name="Hubbard S.S."/>
            <person name="Banfield J.F."/>
        </authorList>
    </citation>
    <scope>NUCLEOTIDE SEQUENCE [LARGE SCALE GENOMIC DNA]</scope>
</reference>
<name>A0A1G1XKQ9_9BACT</name>
<dbReference type="PANTHER" id="PTHR34009:SF2">
    <property type="entry name" value="PROTEIN STAR"/>
    <property type="match status" value="1"/>
</dbReference>
<evidence type="ECO:0000313" key="3">
    <source>
        <dbReference type="Proteomes" id="UP000178570"/>
    </source>
</evidence>
<dbReference type="STRING" id="1797529.A2570_02260"/>
<dbReference type="Gene3D" id="3.40.50.150">
    <property type="entry name" value="Vaccinia Virus protein VP39"/>
    <property type="match status" value="1"/>
</dbReference>
<sequence length="224" mass="27073">MIFSFRLFVWVRNFFETYQILKYVSLKTRDFFFIQVGANDGKTGDPIYKYIRKYDWKGILIEPVPYLFQRLKLNYQDRSGLVFENVAISDEDSFKTFYRIKENHDLGHLVWYDQIGSFNKEVVLKHRWRVRNFDKNLIEEKVPTVAFKTLLVKHRVEKIDLLHIDTEGYDFEIIKLAIAENVKPRMIFYEHYHLTSQDKINCEKLLRQNGYEVLEMLKNSFAFQ</sequence>
<dbReference type="InterPro" id="IPR006342">
    <property type="entry name" value="FkbM_mtfrase"/>
</dbReference>
<dbReference type="SUPFAM" id="SSF53335">
    <property type="entry name" value="S-adenosyl-L-methionine-dependent methyltransferases"/>
    <property type="match status" value="1"/>
</dbReference>
<gene>
    <name evidence="2" type="ORF">A2570_02260</name>
</gene>
<proteinExistence type="predicted"/>
<evidence type="ECO:0000313" key="2">
    <source>
        <dbReference type="EMBL" id="OGY40541.1"/>
    </source>
</evidence>
<feature type="domain" description="Methyltransferase FkbM" evidence="1">
    <location>
        <begin position="35"/>
        <end position="212"/>
    </location>
</feature>
<dbReference type="GO" id="GO:0005737">
    <property type="term" value="C:cytoplasm"/>
    <property type="evidence" value="ECO:0007669"/>
    <property type="project" value="GOC"/>
</dbReference>
<dbReference type="GO" id="GO:0006888">
    <property type="term" value="P:endoplasmic reticulum to Golgi vesicle-mediated transport"/>
    <property type="evidence" value="ECO:0007669"/>
    <property type="project" value="TreeGrafter"/>
</dbReference>
<accession>A0A1G1XKQ9</accession>
<dbReference type="GO" id="GO:0005886">
    <property type="term" value="C:plasma membrane"/>
    <property type="evidence" value="ECO:0007669"/>
    <property type="project" value="TreeGrafter"/>
</dbReference>